<dbReference type="Proteomes" id="UP000252707">
    <property type="component" value="Unassembled WGS sequence"/>
</dbReference>
<dbReference type="InterPro" id="IPR034746">
    <property type="entry name" value="POTRA"/>
</dbReference>
<reference evidence="11 12" key="1">
    <citation type="submission" date="2018-07" db="EMBL/GenBank/DDBJ databases">
        <title>Genomic Encyclopedia of Type Strains, Phase IV (KMG-IV): sequencing the most valuable type-strain genomes for metagenomic binning, comparative biology and taxonomic classification.</title>
        <authorList>
            <person name="Goeker M."/>
        </authorList>
    </citation>
    <scope>NUCLEOTIDE SEQUENCE [LARGE SCALE GENOMIC DNA]</scope>
    <source>
        <strain evidence="11 12">DSM 26407</strain>
    </source>
</reference>
<organism evidence="11 12">
    <name type="scientific">Thioalbus denitrificans</name>
    <dbReference type="NCBI Taxonomy" id="547122"/>
    <lineage>
        <taxon>Bacteria</taxon>
        <taxon>Pseudomonadati</taxon>
        <taxon>Pseudomonadota</taxon>
        <taxon>Gammaproteobacteria</taxon>
        <taxon>Chromatiales</taxon>
        <taxon>Ectothiorhodospiraceae</taxon>
        <taxon>Thioalbus</taxon>
    </lineage>
</organism>
<comment type="subcellular location">
    <subcellularLocation>
        <location evidence="9">Cell inner membrane</location>
        <topology evidence="9">Single-pass type II membrane protein</topology>
    </subcellularLocation>
    <subcellularLocation>
        <location evidence="1">Membrane</location>
    </subcellularLocation>
    <text evidence="9">Localizes to the division septum.</text>
</comment>
<evidence type="ECO:0000256" key="6">
    <source>
        <dbReference type="ARBA" id="ARBA00022989"/>
    </source>
</evidence>
<protein>
    <recommendedName>
        <fullName evidence="9">Cell division protein FtsQ</fullName>
    </recommendedName>
</protein>
<evidence type="ECO:0000256" key="1">
    <source>
        <dbReference type="ARBA" id="ARBA00004370"/>
    </source>
</evidence>
<dbReference type="GO" id="GO:0032153">
    <property type="term" value="C:cell division site"/>
    <property type="evidence" value="ECO:0007669"/>
    <property type="project" value="UniProtKB-UniRule"/>
</dbReference>
<evidence type="ECO:0000259" key="10">
    <source>
        <dbReference type="PROSITE" id="PS51779"/>
    </source>
</evidence>
<dbReference type="Gene3D" id="3.40.50.11690">
    <property type="entry name" value="Cell division protein FtsQ/DivIB"/>
    <property type="match status" value="1"/>
</dbReference>
<dbReference type="EMBL" id="QPJY01000001">
    <property type="protein sequence ID" value="RCX33437.1"/>
    <property type="molecule type" value="Genomic_DNA"/>
</dbReference>
<keyword evidence="2 9" id="KW-1003">Cell membrane</keyword>
<accession>A0A369CLY2</accession>
<gene>
    <name evidence="9" type="primary">ftsQ</name>
    <name evidence="11" type="ORF">DFQ59_101740</name>
</gene>
<name>A0A369CLY2_9GAMM</name>
<dbReference type="GO" id="GO:0090529">
    <property type="term" value="P:cell septum assembly"/>
    <property type="evidence" value="ECO:0007669"/>
    <property type="project" value="InterPro"/>
</dbReference>
<dbReference type="RefSeq" id="WP_114278274.1">
    <property type="nucleotide sequence ID" value="NZ_QPJY01000001.1"/>
</dbReference>
<keyword evidence="7 9" id="KW-0472">Membrane</keyword>
<feature type="domain" description="POTRA" evidence="10">
    <location>
        <begin position="55"/>
        <end position="124"/>
    </location>
</feature>
<dbReference type="Pfam" id="PF03799">
    <property type="entry name" value="FtsQ_DivIB_C"/>
    <property type="match status" value="1"/>
</dbReference>
<evidence type="ECO:0000256" key="2">
    <source>
        <dbReference type="ARBA" id="ARBA00022475"/>
    </source>
</evidence>
<comment type="caution">
    <text evidence="11">The sequence shown here is derived from an EMBL/GenBank/DDBJ whole genome shotgun (WGS) entry which is preliminary data.</text>
</comment>
<evidence type="ECO:0000313" key="12">
    <source>
        <dbReference type="Proteomes" id="UP000252707"/>
    </source>
</evidence>
<dbReference type="PANTHER" id="PTHR35851">
    <property type="entry name" value="CELL DIVISION PROTEIN FTSQ"/>
    <property type="match status" value="1"/>
</dbReference>
<dbReference type="Gene3D" id="3.10.20.310">
    <property type="entry name" value="membrane protein fhac"/>
    <property type="match status" value="1"/>
</dbReference>
<evidence type="ECO:0000256" key="3">
    <source>
        <dbReference type="ARBA" id="ARBA00022519"/>
    </source>
</evidence>
<dbReference type="InterPro" id="IPR005548">
    <property type="entry name" value="Cell_div_FtsQ/DivIB_C"/>
</dbReference>
<keyword evidence="8 9" id="KW-0131">Cell cycle</keyword>
<proteinExistence type="inferred from homology"/>
<evidence type="ECO:0000256" key="8">
    <source>
        <dbReference type="ARBA" id="ARBA00023306"/>
    </source>
</evidence>
<dbReference type="InterPro" id="IPR013685">
    <property type="entry name" value="POTRA_FtsQ_type"/>
</dbReference>
<feature type="transmembrane region" description="Helical" evidence="9">
    <location>
        <begin position="23"/>
        <end position="47"/>
    </location>
</feature>
<dbReference type="GO" id="GO:0043093">
    <property type="term" value="P:FtsZ-dependent cytokinesis"/>
    <property type="evidence" value="ECO:0007669"/>
    <property type="project" value="UniProtKB-UniRule"/>
</dbReference>
<keyword evidence="5 9" id="KW-0812">Transmembrane</keyword>
<keyword evidence="3 9" id="KW-0997">Cell inner membrane</keyword>
<evidence type="ECO:0000256" key="5">
    <source>
        <dbReference type="ARBA" id="ARBA00022692"/>
    </source>
</evidence>
<dbReference type="PROSITE" id="PS51779">
    <property type="entry name" value="POTRA"/>
    <property type="match status" value="1"/>
</dbReference>
<evidence type="ECO:0000256" key="7">
    <source>
        <dbReference type="ARBA" id="ARBA00023136"/>
    </source>
</evidence>
<sequence length="260" mass="28610">MARRDQRRQAVAKAPPPPPRERLWGLLMLAGVLLGAILLGGVGWGVAQLRDPATLPIRTVVIEGDLRHLDRTELEHTATPVVRGGFFTVDVAAVRGALVALPWVEAATVRRVWPDTLLVTVREQVPVARWGDKALVNARGRVFSPDPASFPEGLTQLRGPEGMAAQVLAEHKRMNAALAALGREVRMLELDGRRAWSLELDDGIRVVLGRSEVNERLGRFVRLWTEALAEQAERIENVDARYTNGLAVRWKQPTGGEGES</sequence>
<dbReference type="InterPro" id="IPR026579">
    <property type="entry name" value="FtsQ"/>
</dbReference>
<dbReference type="HAMAP" id="MF_00911">
    <property type="entry name" value="FtsQ_subfam"/>
    <property type="match status" value="1"/>
</dbReference>
<dbReference type="GO" id="GO:0005886">
    <property type="term" value="C:plasma membrane"/>
    <property type="evidence" value="ECO:0007669"/>
    <property type="project" value="UniProtKB-SubCell"/>
</dbReference>
<comment type="similarity">
    <text evidence="9">Belongs to the FtsQ/DivIB family. FtsQ subfamily.</text>
</comment>
<comment type="subunit">
    <text evidence="9">Part of a complex composed of FtsB, FtsL and FtsQ.</text>
</comment>
<keyword evidence="12" id="KW-1185">Reference proteome</keyword>
<keyword evidence="4 9" id="KW-0132">Cell division</keyword>
<dbReference type="AlphaFoldDB" id="A0A369CLY2"/>
<keyword evidence="6 9" id="KW-1133">Transmembrane helix</keyword>
<comment type="function">
    <text evidence="9">Essential cell division protein. May link together the upstream cell division proteins, which are predominantly cytoplasmic, with the downstream cell division proteins, which are predominantly periplasmic. May control correct divisome assembly.</text>
</comment>
<dbReference type="PANTHER" id="PTHR35851:SF1">
    <property type="entry name" value="CELL DIVISION PROTEIN FTSQ"/>
    <property type="match status" value="1"/>
</dbReference>
<dbReference type="Pfam" id="PF08478">
    <property type="entry name" value="POTRA_1"/>
    <property type="match status" value="1"/>
</dbReference>
<evidence type="ECO:0000313" key="11">
    <source>
        <dbReference type="EMBL" id="RCX33437.1"/>
    </source>
</evidence>
<dbReference type="InterPro" id="IPR045335">
    <property type="entry name" value="FtsQ_C_sf"/>
</dbReference>
<evidence type="ECO:0000256" key="4">
    <source>
        <dbReference type="ARBA" id="ARBA00022618"/>
    </source>
</evidence>
<dbReference type="OrthoDB" id="9790370at2"/>
<evidence type="ECO:0000256" key="9">
    <source>
        <dbReference type="HAMAP-Rule" id="MF_00911"/>
    </source>
</evidence>